<name>A0A0C9ZQ60_9AGAM</name>
<protein>
    <submittedName>
        <fullName evidence="2">Uncharacterized protein</fullName>
    </submittedName>
</protein>
<evidence type="ECO:0000256" key="1">
    <source>
        <dbReference type="SAM" id="MobiDB-lite"/>
    </source>
</evidence>
<keyword evidence="3" id="KW-1185">Reference proteome</keyword>
<accession>A0A0C9ZQ60</accession>
<dbReference type="AlphaFoldDB" id="A0A0C9ZQ60"/>
<dbReference type="STRING" id="930992.A0A0C9ZQ60"/>
<evidence type="ECO:0000313" key="3">
    <source>
        <dbReference type="Proteomes" id="UP000054485"/>
    </source>
</evidence>
<gene>
    <name evidence="2" type="ORF">CY34DRAFT_19943</name>
</gene>
<feature type="compositionally biased region" description="Polar residues" evidence="1">
    <location>
        <begin position="92"/>
        <end position="130"/>
    </location>
</feature>
<feature type="compositionally biased region" description="Low complexity" evidence="1">
    <location>
        <begin position="69"/>
        <end position="82"/>
    </location>
</feature>
<sequence>MGGSYNSLAQSEPPSTFQQAYNQYPQDGSSSLNATQSASQEPAFPPTSLYPTPFNPSASQVASAYGYRDSQPAAPASSDQPPYYLQDPAGRSHNSLAQSEPPSSVFQQSYSRYLQGGSFNASLAQSTPQGQDFPPTSIYPTPSNPSTSQVASSYSYRDSQPAASTSSNDQPLYLQDPAGSSYTNLAQSEPPTSAFQQVHSRQYLQGGSSNSNLAQSAHQGPALPPSSLPPSSLCPTPSNPSTSQVTSAYGYRDSQPAAGTSYDQPPYLQNPAGRSYSHPIQSEPLSFTLSTSQQSVNEVLHDGSSN</sequence>
<reference evidence="3" key="2">
    <citation type="submission" date="2015-01" db="EMBL/GenBank/DDBJ databases">
        <title>Evolutionary Origins and Diversification of the Mycorrhizal Mutualists.</title>
        <authorList>
            <consortium name="DOE Joint Genome Institute"/>
            <consortium name="Mycorrhizal Genomics Consortium"/>
            <person name="Kohler A."/>
            <person name="Kuo A."/>
            <person name="Nagy L.G."/>
            <person name="Floudas D."/>
            <person name="Copeland A."/>
            <person name="Barry K.W."/>
            <person name="Cichocki N."/>
            <person name="Veneault-Fourrey C."/>
            <person name="LaButti K."/>
            <person name="Lindquist E.A."/>
            <person name="Lipzen A."/>
            <person name="Lundell T."/>
            <person name="Morin E."/>
            <person name="Murat C."/>
            <person name="Riley R."/>
            <person name="Ohm R."/>
            <person name="Sun H."/>
            <person name="Tunlid A."/>
            <person name="Henrissat B."/>
            <person name="Grigoriev I.V."/>
            <person name="Hibbett D.S."/>
            <person name="Martin F."/>
        </authorList>
    </citation>
    <scope>NUCLEOTIDE SEQUENCE [LARGE SCALE GENOMIC DNA]</scope>
    <source>
        <strain evidence="3">UH-Slu-Lm8-n1</strain>
    </source>
</reference>
<dbReference type="HOGENOM" id="CLU_910776_0_0_1"/>
<dbReference type="Proteomes" id="UP000054485">
    <property type="component" value="Unassembled WGS sequence"/>
</dbReference>
<dbReference type="EMBL" id="KN837016">
    <property type="protein sequence ID" value="KIK31421.1"/>
    <property type="molecule type" value="Genomic_DNA"/>
</dbReference>
<dbReference type="OrthoDB" id="2682902at2759"/>
<dbReference type="InParanoid" id="A0A0C9ZQ60"/>
<feature type="compositionally biased region" description="Polar residues" evidence="1">
    <location>
        <begin position="138"/>
        <end position="170"/>
    </location>
</feature>
<feature type="compositionally biased region" description="Polar residues" evidence="1">
    <location>
        <begin position="278"/>
        <end position="306"/>
    </location>
</feature>
<evidence type="ECO:0000313" key="2">
    <source>
        <dbReference type="EMBL" id="KIK31421.1"/>
    </source>
</evidence>
<feature type="non-terminal residue" evidence="2">
    <location>
        <position position="306"/>
    </location>
</feature>
<feature type="compositionally biased region" description="Low complexity" evidence="1">
    <location>
        <begin position="229"/>
        <end position="243"/>
    </location>
</feature>
<proteinExistence type="predicted"/>
<reference evidence="2 3" key="1">
    <citation type="submission" date="2014-04" db="EMBL/GenBank/DDBJ databases">
        <authorList>
            <consortium name="DOE Joint Genome Institute"/>
            <person name="Kuo A."/>
            <person name="Ruytinx J."/>
            <person name="Rineau F."/>
            <person name="Colpaert J."/>
            <person name="Kohler A."/>
            <person name="Nagy L.G."/>
            <person name="Floudas D."/>
            <person name="Copeland A."/>
            <person name="Barry K.W."/>
            <person name="Cichocki N."/>
            <person name="Veneault-Fourrey C."/>
            <person name="LaButti K."/>
            <person name="Lindquist E.A."/>
            <person name="Lipzen A."/>
            <person name="Lundell T."/>
            <person name="Morin E."/>
            <person name="Murat C."/>
            <person name="Sun H."/>
            <person name="Tunlid A."/>
            <person name="Henrissat B."/>
            <person name="Grigoriev I.V."/>
            <person name="Hibbett D.S."/>
            <person name="Martin F."/>
            <person name="Nordberg H.P."/>
            <person name="Cantor M.N."/>
            <person name="Hua S.X."/>
        </authorList>
    </citation>
    <scope>NUCLEOTIDE SEQUENCE [LARGE SCALE GENOMIC DNA]</scope>
    <source>
        <strain evidence="2 3">UH-Slu-Lm8-n1</strain>
    </source>
</reference>
<feature type="compositionally biased region" description="Polar residues" evidence="1">
    <location>
        <begin position="178"/>
        <end position="218"/>
    </location>
</feature>
<feature type="region of interest" description="Disordered" evidence="1">
    <location>
        <begin position="1"/>
        <end position="306"/>
    </location>
</feature>
<organism evidence="2 3">
    <name type="scientific">Suillus luteus UH-Slu-Lm8-n1</name>
    <dbReference type="NCBI Taxonomy" id="930992"/>
    <lineage>
        <taxon>Eukaryota</taxon>
        <taxon>Fungi</taxon>
        <taxon>Dikarya</taxon>
        <taxon>Basidiomycota</taxon>
        <taxon>Agaricomycotina</taxon>
        <taxon>Agaricomycetes</taxon>
        <taxon>Agaricomycetidae</taxon>
        <taxon>Boletales</taxon>
        <taxon>Suillineae</taxon>
        <taxon>Suillaceae</taxon>
        <taxon>Suillus</taxon>
    </lineage>
</organism>
<feature type="compositionally biased region" description="Polar residues" evidence="1">
    <location>
        <begin position="1"/>
        <end position="40"/>
    </location>
</feature>